<dbReference type="Proteomes" id="UP000023152">
    <property type="component" value="Unassembled WGS sequence"/>
</dbReference>
<protein>
    <submittedName>
        <fullName evidence="3">Peritrophic matrix protein 1-C</fullName>
    </submittedName>
</protein>
<dbReference type="EMBL" id="ASPP01000207">
    <property type="protein sequence ID" value="ETO36857.1"/>
    <property type="molecule type" value="Genomic_DNA"/>
</dbReference>
<evidence type="ECO:0000256" key="1">
    <source>
        <dbReference type="SAM" id="MobiDB-lite"/>
    </source>
</evidence>
<comment type="caution">
    <text evidence="3">The sequence shown here is derived from an EMBL/GenBank/DDBJ whole genome shotgun (WGS) entry which is preliminary data.</text>
</comment>
<feature type="region of interest" description="Disordered" evidence="1">
    <location>
        <begin position="258"/>
        <end position="304"/>
    </location>
</feature>
<gene>
    <name evidence="3" type="ORF">RFI_00204</name>
</gene>
<keyword evidence="2" id="KW-1133">Transmembrane helix</keyword>
<keyword evidence="4" id="KW-1185">Reference proteome</keyword>
<sequence length="363" mass="39375">MTDHQCFHLKLLLAYSQDPCPFTQIPTLSPTKPPTKRPTKLPTRVPTKVPTKPPTTKSPTRLPTYIPTKHPTKSPTPTRKPTRNPNNAPTPLPTIPPTNLPTTSPTRIPSRPPTALPSRSPTSLPTKLPTKLPTLLPTKAPTARPSDLPSRSPSSSTIRPTRIPTHVPSSPPTSSPVTAVTTHVSTTPSSQQNFGAKGGNNKLKSLILIGGIIAIIGILTFCVVIALAYCCFHRAKKPPKRIELEAIIGNLQVTDESTEKKKVKEGELGPAETLVEGEEGLQAGRSDEEKDGNETHEIDLLDGPLATAERVRSETDVEIANGHDEQQSDEFVDTLKDVLMVNEMLEQDLLEEVENARNTPQGE</sequence>
<feature type="compositionally biased region" description="Pro residues" evidence="1">
    <location>
        <begin position="88"/>
        <end position="99"/>
    </location>
</feature>
<keyword evidence="2" id="KW-0472">Membrane</keyword>
<feature type="region of interest" description="Disordered" evidence="1">
    <location>
        <begin position="311"/>
        <end position="330"/>
    </location>
</feature>
<reference evidence="3 4" key="1">
    <citation type="journal article" date="2013" name="Curr. Biol.">
        <title>The Genome of the Foraminiferan Reticulomyxa filosa.</title>
        <authorList>
            <person name="Glockner G."/>
            <person name="Hulsmann N."/>
            <person name="Schleicher M."/>
            <person name="Noegel A.A."/>
            <person name="Eichinger L."/>
            <person name="Gallinger C."/>
            <person name="Pawlowski J."/>
            <person name="Sierra R."/>
            <person name="Euteneuer U."/>
            <person name="Pillet L."/>
            <person name="Moustafa A."/>
            <person name="Platzer M."/>
            <person name="Groth M."/>
            <person name="Szafranski K."/>
            <person name="Schliwa M."/>
        </authorList>
    </citation>
    <scope>NUCLEOTIDE SEQUENCE [LARGE SCALE GENOMIC DNA]</scope>
</reference>
<name>X6PGN9_RETFI</name>
<keyword evidence="2" id="KW-0812">Transmembrane</keyword>
<feature type="compositionally biased region" description="Basic and acidic residues" evidence="1">
    <location>
        <begin position="311"/>
        <end position="326"/>
    </location>
</feature>
<feature type="compositionally biased region" description="Low complexity" evidence="1">
    <location>
        <begin position="100"/>
        <end position="109"/>
    </location>
</feature>
<organism evidence="3 4">
    <name type="scientific">Reticulomyxa filosa</name>
    <dbReference type="NCBI Taxonomy" id="46433"/>
    <lineage>
        <taxon>Eukaryota</taxon>
        <taxon>Sar</taxon>
        <taxon>Rhizaria</taxon>
        <taxon>Retaria</taxon>
        <taxon>Foraminifera</taxon>
        <taxon>Monothalamids</taxon>
        <taxon>Reticulomyxidae</taxon>
        <taxon>Reticulomyxa</taxon>
    </lineage>
</organism>
<feature type="compositionally biased region" description="Basic and acidic residues" evidence="1">
    <location>
        <begin position="258"/>
        <end position="267"/>
    </location>
</feature>
<evidence type="ECO:0000313" key="3">
    <source>
        <dbReference type="EMBL" id="ETO36857.1"/>
    </source>
</evidence>
<feature type="region of interest" description="Disordered" evidence="1">
    <location>
        <begin position="20"/>
        <end position="180"/>
    </location>
</feature>
<evidence type="ECO:0000256" key="2">
    <source>
        <dbReference type="SAM" id="Phobius"/>
    </source>
</evidence>
<feature type="compositionally biased region" description="Low complexity" evidence="1">
    <location>
        <begin position="40"/>
        <end position="87"/>
    </location>
</feature>
<feature type="compositionally biased region" description="Basic and acidic residues" evidence="1">
    <location>
        <begin position="285"/>
        <end position="299"/>
    </location>
</feature>
<evidence type="ECO:0000313" key="4">
    <source>
        <dbReference type="Proteomes" id="UP000023152"/>
    </source>
</evidence>
<dbReference type="AlphaFoldDB" id="X6PGN9"/>
<feature type="transmembrane region" description="Helical" evidence="2">
    <location>
        <begin position="206"/>
        <end position="232"/>
    </location>
</feature>
<proteinExistence type="predicted"/>
<feature type="compositionally biased region" description="Low complexity" evidence="1">
    <location>
        <begin position="116"/>
        <end position="168"/>
    </location>
</feature>
<accession>X6PGN9</accession>